<dbReference type="AlphaFoldDB" id="A0AAN6JRH2"/>
<comment type="caution">
    <text evidence="2">The sequence shown here is derived from an EMBL/GenBank/DDBJ whole genome shotgun (WGS) entry which is preliminary data.</text>
</comment>
<evidence type="ECO:0000256" key="1">
    <source>
        <dbReference type="SAM" id="MobiDB-lite"/>
    </source>
</evidence>
<name>A0AAN6JRH2_9BASI</name>
<dbReference type="Proteomes" id="UP001176517">
    <property type="component" value="Unassembled WGS sequence"/>
</dbReference>
<accession>A0AAN6JRH2</accession>
<organism evidence="2 3">
    <name type="scientific">Tilletia horrida</name>
    <dbReference type="NCBI Taxonomy" id="155126"/>
    <lineage>
        <taxon>Eukaryota</taxon>
        <taxon>Fungi</taxon>
        <taxon>Dikarya</taxon>
        <taxon>Basidiomycota</taxon>
        <taxon>Ustilaginomycotina</taxon>
        <taxon>Exobasidiomycetes</taxon>
        <taxon>Tilletiales</taxon>
        <taxon>Tilletiaceae</taxon>
        <taxon>Tilletia</taxon>
    </lineage>
</organism>
<gene>
    <name evidence="2" type="ORF">OC846_005670</name>
</gene>
<feature type="region of interest" description="Disordered" evidence="1">
    <location>
        <begin position="110"/>
        <end position="134"/>
    </location>
</feature>
<sequence length="230" mass="24563">MASVDSSLALELRIRLLEAILNGTSDQPFAQPPTSNPASSNVPASHTLNARSSRIQAMLNSTVKESSSLAAFVRAYDKNLPFLVPGFVLGQPGSAPPDVAEALSSIQTGLDPANRSISKGAEENEATRSDGEDSAAFQAPLSALALPPQAQAALLLEAESELQVLERTLAECKVLDERDVSGAGQLALSQSLAPTLKDRWKQHERRKSEIDALEQQLSAILDAYTDYVRI</sequence>
<feature type="region of interest" description="Disordered" evidence="1">
    <location>
        <begin position="25"/>
        <end position="45"/>
    </location>
</feature>
<dbReference type="EMBL" id="JAPDMZ010000231">
    <property type="protein sequence ID" value="KAK0545428.1"/>
    <property type="molecule type" value="Genomic_DNA"/>
</dbReference>
<evidence type="ECO:0000313" key="3">
    <source>
        <dbReference type="Proteomes" id="UP001176517"/>
    </source>
</evidence>
<evidence type="ECO:0000313" key="2">
    <source>
        <dbReference type="EMBL" id="KAK0545428.1"/>
    </source>
</evidence>
<reference evidence="2" key="1">
    <citation type="journal article" date="2023" name="PhytoFront">
        <title>Draft Genome Resources of Seven Strains of Tilletia horrida, Causal Agent of Kernel Smut of Rice.</title>
        <authorList>
            <person name="Khanal S."/>
            <person name="Antony Babu S."/>
            <person name="Zhou X.G."/>
        </authorList>
    </citation>
    <scope>NUCLEOTIDE SEQUENCE</scope>
    <source>
        <strain evidence="2">TX6</strain>
    </source>
</reference>
<keyword evidence="3" id="KW-1185">Reference proteome</keyword>
<feature type="compositionally biased region" description="Basic and acidic residues" evidence="1">
    <location>
        <begin position="120"/>
        <end position="131"/>
    </location>
</feature>
<feature type="compositionally biased region" description="Polar residues" evidence="1">
    <location>
        <begin position="36"/>
        <end position="45"/>
    </location>
</feature>
<protein>
    <submittedName>
        <fullName evidence="2">Uncharacterized protein</fullName>
    </submittedName>
</protein>
<proteinExistence type="predicted"/>